<keyword evidence="3" id="KW-1185">Reference proteome</keyword>
<evidence type="ECO:0000313" key="3">
    <source>
        <dbReference type="Proteomes" id="UP000283087"/>
    </source>
</evidence>
<protein>
    <submittedName>
        <fullName evidence="2">Nuclear transport factor 2 family protein</fullName>
    </submittedName>
</protein>
<dbReference type="Gene3D" id="3.10.450.50">
    <property type="match status" value="1"/>
</dbReference>
<sequence length="175" mass="19978">MKEEFDRLYERLSALESASAVSACMHEYMRLCDQLDVGFDLEPLMFLFTTDAVWEGKGGRYAKSFGRRVGREAIRQMFDKYVQPPAHFALNAHFLTSEKITVTSPTEARGTWMLLQTSSFNDGRSQLSAALLDVLFQRVGEQWKIAHFTTESRFNRPVDTAWDCPQALPVPAEDE</sequence>
<proteinExistence type="predicted"/>
<evidence type="ECO:0000259" key="1">
    <source>
        <dbReference type="Pfam" id="PF13577"/>
    </source>
</evidence>
<name>A0A430KLZ6_9GAMM</name>
<dbReference type="InterPro" id="IPR032710">
    <property type="entry name" value="NTF2-like_dom_sf"/>
</dbReference>
<organism evidence="2 3">
    <name type="scientific">Amphritea opalescens</name>
    <dbReference type="NCBI Taxonomy" id="2490544"/>
    <lineage>
        <taxon>Bacteria</taxon>
        <taxon>Pseudomonadati</taxon>
        <taxon>Pseudomonadota</taxon>
        <taxon>Gammaproteobacteria</taxon>
        <taxon>Oceanospirillales</taxon>
        <taxon>Oceanospirillaceae</taxon>
        <taxon>Amphritea</taxon>
    </lineage>
</organism>
<dbReference type="SUPFAM" id="SSF54427">
    <property type="entry name" value="NTF2-like"/>
    <property type="match status" value="1"/>
</dbReference>
<gene>
    <name evidence="2" type="ORF">EH243_16910</name>
</gene>
<dbReference type="Pfam" id="PF13577">
    <property type="entry name" value="SnoaL_4"/>
    <property type="match status" value="1"/>
</dbReference>
<dbReference type="Proteomes" id="UP000283087">
    <property type="component" value="Unassembled WGS sequence"/>
</dbReference>
<evidence type="ECO:0000313" key="2">
    <source>
        <dbReference type="EMBL" id="RTE64501.1"/>
    </source>
</evidence>
<accession>A0A430KLZ6</accession>
<dbReference type="AlphaFoldDB" id="A0A430KLZ6"/>
<reference evidence="2 3" key="1">
    <citation type="submission" date="2018-11" db="EMBL/GenBank/DDBJ databases">
        <title>The draft genome sequence of Amphritea opalescens ANRC-JH13T.</title>
        <authorList>
            <person name="Fang Z."/>
            <person name="Zhang Y."/>
            <person name="Han X."/>
        </authorList>
    </citation>
    <scope>NUCLEOTIDE SEQUENCE [LARGE SCALE GENOMIC DNA]</scope>
    <source>
        <strain evidence="2 3">ANRC-JH13</strain>
    </source>
</reference>
<comment type="caution">
    <text evidence="2">The sequence shown here is derived from an EMBL/GenBank/DDBJ whole genome shotgun (WGS) entry which is preliminary data.</text>
</comment>
<dbReference type="OrthoDB" id="8686501at2"/>
<feature type="domain" description="SnoaL-like" evidence="1">
    <location>
        <begin position="14"/>
        <end position="148"/>
    </location>
</feature>
<dbReference type="InterPro" id="IPR037401">
    <property type="entry name" value="SnoaL-like"/>
</dbReference>
<dbReference type="EMBL" id="RQXW01000021">
    <property type="protein sequence ID" value="RTE64501.1"/>
    <property type="molecule type" value="Genomic_DNA"/>
</dbReference>
<dbReference type="RefSeq" id="WP_126159837.1">
    <property type="nucleotide sequence ID" value="NZ_RQXW01000021.1"/>
</dbReference>